<organism evidence="3 4">
    <name type="scientific">Candidatus Nephthysia bennettiae</name>
    <dbReference type="NCBI Taxonomy" id="3127016"/>
    <lineage>
        <taxon>Bacteria</taxon>
        <taxon>Bacillati</taxon>
        <taxon>Candidatus Dormiibacterota</taxon>
        <taxon>Candidatus Dormibacteria</taxon>
        <taxon>Candidatus Dormibacterales</taxon>
        <taxon>Candidatus Dormibacteraceae</taxon>
        <taxon>Candidatus Nephthysia</taxon>
    </lineage>
</organism>
<dbReference type="InterPro" id="IPR023365">
    <property type="entry name" value="Sortase_dom-sf"/>
</dbReference>
<evidence type="ECO:0000256" key="2">
    <source>
        <dbReference type="SAM" id="MobiDB-lite"/>
    </source>
</evidence>
<dbReference type="Gene3D" id="2.40.260.10">
    <property type="entry name" value="Sortase"/>
    <property type="match status" value="1"/>
</dbReference>
<sequence>MRSRATAWLAVVLAGLALLGGSAAIVVAELRPQHQQASHRSQPAPVPSVRPAPDQYSPAPPRAEAPAPQRIVIPSIGVDAVVEKVGVDNNLQMGTPGNPDEVGWYSLGSSPGEPGDAVIDGHLDTQTGAPAVFAQLSSLKAGDAVRVSLPEGRELAFRVDQVSRVPSQATPSGLYSTGGSPRLTLITCTGSWDSNRHTYSERLVVQAVPVSS</sequence>
<keyword evidence="1" id="KW-0378">Hydrolase</keyword>
<dbReference type="Proteomes" id="UP000612893">
    <property type="component" value="Unassembled WGS sequence"/>
</dbReference>
<dbReference type="CDD" id="cd05829">
    <property type="entry name" value="Sortase_F"/>
    <property type="match status" value="1"/>
</dbReference>
<comment type="caution">
    <text evidence="3">The sequence shown here is derived from an EMBL/GenBank/DDBJ whole genome shotgun (WGS) entry which is preliminary data.</text>
</comment>
<evidence type="ECO:0000313" key="3">
    <source>
        <dbReference type="EMBL" id="MBJ7597783.1"/>
    </source>
</evidence>
<keyword evidence="4" id="KW-1185">Reference proteome</keyword>
<dbReference type="InterPro" id="IPR042001">
    <property type="entry name" value="Sortase_F"/>
</dbReference>
<dbReference type="GO" id="GO:0016787">
    <property type="term" value="F:hydrolase activity"/>
    <property type="evidence" value="ECO:0007669"/>
    <property type="project" value="UniProtKB-KW"/>
</dbReference>
<evidence type="ECO:0000313" key="4">
    <source>
        <dbReference type="Proteomes" id="UP000612893"/>
    </source>
</evidence>
<dbReference type="AlphaFoldDB" id="A0A934N8A9"/>
<gene>
    <name evidence="3" type="ORF">JF922_06825</name>
</gene>
<feature type="region of interest" description="Disordered" evidence="2">
    <location>
        <begin position="35"/>
        <end position="67"/>
    </location>
</feature>
<accession>A0A934N8A9</accession>
<protein>
    <submittedName>
        <fullName evidence="3">Class F sortase</fullName>
    </submittedName>
</protein>
<dbReference type="SUPFAM" id="SSF63817">
    <property type="entry name" value="Sortase"/>
    <property type="match status" value="1"/>
</dbReference>
<proteinExistence type="predicted"/>
<dbReference type="EMBL" id="JAEKNR010000080">
    <property type="protein sequence ID" value="MBJ7597783.1"/>
    <property type="molecule type" value="Genomic_DNA"/>
</dbReference>
<reference evidence="3" key="1">
    <citation type="submission" date="2020-10" db="EMBL/GenBank/DDBJ databases">
        <title>Ca. Dormibacterota MAGs.</title>
        <authorList>
            <person name="Montgomery K."/>
        </authorList>
    </citation>
    <scope>NUCLEOTIDE SEQUENCE [LARGE SCALE GENOMIC DNA]</scope>
    <source>
        <strain evidence="3">SC8812_S17_10</strain>
    </source>
</reference>
<evidence type="ECO:0000256" key="1">
    <source>
        <dbReference type="ARBA" id="ARBA00022801"/>
    </source>
</evidence>
<dbReference type="Pfam" id="PF04203">
    <property type="entry name" value="Sortase"/>
    <property type="match status" value="1"/>
</dbReference>
<dbReference type="InterPro" id="IPR005754">
    <property type="entry name" value="Sortase"/>
</dbReference>
<name>A0A934N8A9_9BACT</name>